<feature type="binding site" evidence="6">
    <location>
        <begin position="41"/>
        <end position="46"/>
    </location>
    <ligand>
        <name>GTP</name>
        <dbReference type="ChEBI" id="CHEBI:37565"/>
    </ligand>
</feature>
<evidence type="ECO:0000256" key="4">
    <source>
        <dbReference type="ARBA" id="ARBA00023134"/>
    </source>
</evidence>
<dbReference type="OMA" id="YMQLQFE"/>
<dbReference type="PROSITE" id="PS51882">
    <property type="entry name" value="G_ALPHA"/>
    <property type="match status" value="1"/>
</dbReference>
<dbReference type="PANTHER" id="PTHR10218">
    <property type="entry name" value="GTP-BINDING PROTEIN ALPHA SUBUNIT"/>
    <property type="match status" value="1"/>
</dbReference>
<dbReference type="Proteomes" id="UP000006671">
    <property type="component" value="Unassembled WGS sequence"/>
</dbReference>
<evidence type="ECO:0000256" key="6">
    <source>
        <dbReference type="PIRSR" id="PIRSR601019-1"/>
    </source>
</evidence>
<dbReference type="CDD" id="cd00066">
    <property type="entry name" value="G-alpha"/>
    <property type="match status" value="1"/>
</dbReference>
<evidence type="ECO:0000256" key="3">
    <source>
        <dbReference type="ARBA" id="ARBA00022842"/>
    </source>
</evidence>
<dbReference type="VEuPathDB" id="AmoebaDB:NAEGRDRAFT_56354"/>
<organism evidence="9">
    <name type="scientific">Naegleria gruberi</name>
    <name type="common">Amoeba</name>
    <dbReference type="NCBI Taxonomy" id="5762"/>
    <lineage>
        <taxon>Eukaryota</taxon>
        <taxon>Discoba</taxon>
        <taxon>Heterolobosea</taxon>
        <taxon>Tetramitia</taxon>
        <taxon>Eutetramitia</taxon>
        <taxon>Vahlkampfiidae</taxon>
        <taxon>Naegleria</taxon>
    </lineage>
</organism>
<reference evidence="8 9" key="1">
    <citation type="journal article" date="2010" name="Cell">
        <title>The genome of Naegleria gruberi illuminates early eukaryotic versatility.</title>
        <authorList>
            <person name="Fritz-Laylin L.K."/>
            <person name="Prochnik S.E."/>
            <person name="Ginger M.L."/>
            <person name="Dacks J.B."/>
            <person name="Carpenter M.L."/>
            <person name="Field M.C."/>
            <person name="Kuo A."/>
            <person name="Paredez A."/>
            <person name="Chapman J."/>
            <person name="Pham J."/>
            <person name="Shu S."/>
            <person name="Neupane R."/>
            <person name="Cipriano M."/>
            <person name="Mancuso J."/>
            <person name="Tu H."/>
            <person name="Salamov A."/>
            <person name="Lindquist E."/>
            <person name="Shapiro H."/>
            <person name="Lucas S."/>
            <person name="Grigoriev I.V."/>
            <person name="Cande W.Z."/>
            <person name="Fulton C."/>
            <person name="Rokhsar D.S."/>
            <person name="Dawson S.C."/>
        </authorList>
    </citation>
    <scope>NUCLEOTIDE SEQUENCE [LARGE SCALE GENOMIC DNA]</scope>
    <source>
        <strain evidence="8 9">NEG-M</strain>
    </source>
</reference>
<dbReference type="GO" id="GO:0001664">
    <property type="term" value="F:G protein-coupled receptor binding"/>
    <property type="evidence" value="ECO:0007669"/>
    <property type="project" value="TreeGrafter"/>
</dbReference>
<dbReference type="GO" id="GO:0003924">
    <property type="term" value="F:GTPase activity"/>
    <property type="evidence" value="ECO:0007669"/>
    <property type="project" value="InterPro"/>
</dbReference>
<dbReference type="EMBL" id="GG738908">
    <property type="protein sequence ID" value="EFC38402.1"/>
    <property type="molecule type" value="Genomic_DNA"/>
</dbReference>
<evidence type="ECO:0000313" key="9">
    <source>
        <dbReference type="Proteomes" id="UP000006671"/>
    </source>
</evidence>
<sequence>MPCFKEQSAESTKNKEINAKLTRDNQKQKSELKLLLLGAGESGKSTIFKQMKIIHHKGYTPEECIRFKDVIYGNTLQSIRVLIEAMQTLNPQISFSNSSNIERAEKFTRIPEQQIILNAGSIISPELGKDIKLLWSDAGIQEAYRRRSEYQLNDSAEYYLRDIERLTSNNYQPTQQDVLRSRVKTVGIVEADFSIEGYKFKMIDVGGQRNERRKWIHCFDDVTAIIFVAALSEYDQVLFEDKDMNRMIESLTLFTEICQSRYFKTTPLIIFFNKNDLFEEKIKVKDLDKCFPEYTGGRDVGKARTYIMDQFISRAGAAKSQSSKTGRQLYHHITCATDTGTMKKVLDDVKNSIIVDYMKDMNML</sequence>
<dbReference type="GO" id="GO:0005525">
    <property type="term" value="F:GTP binding"/>
    <property type="evidence" value="ECO:0007669"/>
    <property type="project" value="UniProtKB-KW"/>
</dbReference>
<dbReference type="SUPFAM" id="SSF52540">
    <property type="entry name" value="P-loop containing nucleoside triphosphate hydrolases"/>
    <property type="match status" value="1"/>
</dbReference>
<dbReference type="Pfam" id="PF00503">
    <property type="entry name" value="G-alpha"/>
    <property type="match status" value="1"/>
</dbReference>
<dbReference type="RefSeq" id="XP_002671146.1">
    <property type="nucleotide sequence ID" value="XM_002671100.1"/>
</dbReference>
<dbReference type="eggNOG" id="KOG0082">
    <property type="taxonomic scope" value="Eukaryota"/>
</dbReference>
<dbReference type="InParanoid" id="D2VXV0"/>
<dbReference type="InterPro" id="IPR011025">
    <property type="entry name" value="GproteinA_insert"/>
</dbReference>
<keyword evidence="5" id="KW-0807">Transducer</keyword>
<evidence type="ECO:0000256" key="1">
    <source>
        <dbReference type="ARBA" id="ARBA00022723"/>
    </source>
</evidence>
<dbReference type="STRING" id="5762.D2VXV0"/>
<dbReference type="SMART" id="SM00275">
    <property type="entry name" value="G_alpha"/>
    <property type="match status" value="1"/>
</dbReference>
<feature type="binding site" evidence="6">
    <location>
        <position position="336"/>
    </location>
    <ligand>
        <name>GTP</name>
        <dbReference type="ChEBI" id="CHEBI:37565"/>
    </ligand>
</feature>
<dbReference type="FunFam" id="3.40.50.300:FF:000563">
    <property type="entry name" value="Guanine nucleotide-binding protein alpha subunit"/>
    <property type="match status" value="1"/>
</dbReference>
<dbReference type="Gene3D" id="3.40.50.300">
    <property type="entry name" value="P-loop containing nucleotide triphosphate hydrolases"/>
    <property type="match status" value="1"/>
</dbReference>
<accession>D2VXV0</accession>
<gene>
    <name evidence="8" type="ORF">NAEGRDRAFT_56354</name>
</gene>
<evidence type="ECO:0000256" key="2">
    <source>
        <dbReference type="ARBA" id="ARBA00022741"/>
    </source>
</evidence>
<dbReference type="InterPro" id="IPR001019">
    <property type="entry name" value="Gprotein_alpha_su"/>
</dbReference>
<keyword evidence="9" id="KW-1185">Reference proteome</keyword>
<dbReference type="OrthoDB" id="5817230at2759"/>
<feature type="binding site" evidence="6">
    <location>
        <begin position="154"/>
        <end position="155"/>
    </location>
    <ligand>
        <name>GTP</name>
        <dbReference type="ChEBI" id="CHEBI:37565"/>
    </ligand>
</feature>
<dbReference type="GO" id="GO:0046872">
    <property type="term" value="F:metal ion binding"/>
    <property type="evidence" value="ECO:0007669"/>
    <property type="project" value="UniProtKB-KW"/>
</dbReference>
<name>D2VXV0_NAEGR</name>
<dbReference type="SUPFAM" id="SSF47895">
    <property type="entry name" value="Transducin (alpha subunit), insertion domain"/>
    <property type="match status" value="1"/>
</dbReference>
<protein>
    <submittedName>
        <fullName evidence="8">Predicted protein</fullName>
    </submittedName>
</protein>
<dbReference type="GO" id="GO:0007188">
    <property type="term" value="P:adenylate cyclase-modulating G protein-coupled receptor signaling pathway"/>
    <property type="evidence" value="ECO:0007669"/>
    <property type="project" value="TreeGrafter"/>
</dbReference>
<dbReference type="GO" id="GO:0005737">
    <property type="term" value="C:cytoplasm"/>
    <property type="evidence" value="ECO:0007669"/>
    <property type="project" value="TreeGrafter"/>
</dbReference>
<feature type="binding site" evidence="7">
    <location>
        <position position="185"/>
    </location>
    <ligand>
        <name>Mg(2+)</name>
        <dbReference type="ChEBI" id="CHEBI:18420"/>
    </ligand>
</feature>
<keyword evidence="2 6" id="KW-0547">Nucleotide-binding</keyword>
<dbReference type="FunFam" id="1.10.400.10:FF:000002">
    <property type="entry name" value="guanine nucleotide-binding protein G(Q) subunit alpha"/>
    <property type="match status" value="1"/>
</dbReference>
<feature type="binding site" evidence="6">
    <location>
        <begin position="179"/>
        <end position="185"/>
    </location>
    <ligand>
        <name>GTP</name>
        <dbReference type="ChEBI" id="CHEBI:37565"/>
    </ligand>
</feature>
<dbReference type="PRINTS" id="PR00318">
    <property type="entry name" value="GPROTEINA"/>
</dbReference>
<evidence type="ECO:0000313" key="8">
    <source>
        <dbReference type="EMBL" id="EFC38402.1"/>
    </source>
</evidence>
<feature type="binding site" evidence="6">
    <location>
        <begin position="204"/>
        <end position="208"/>
    </location>
    <ligand>
        <name>GTP</name>
        <dbReference type="ChEBI" id="CHEBI:37565"/>
    </ligand>
</feature>
<dbReference type="GO" id="GO:0031683">
    <property type="term" value="F:G-protein beta/gamma-subunit complex binding"/>
    <property type="evidence" value="ECO:0007669"/>
    <property type="project" value="InterPro"/>
</dbReference>
<keyword evidence="4 6" id="KW-0342">GTP-binding</keyword>
<evidence type="ECO:0000256" key="5">
    <source>
        <dbReference type="ARBA" id="ARBA00023224"/>
    </source>
</evidence>
<proteinExistence type="predicted"/>
<dbReference type="Gene3D" id="1.10.400.10">
    <property type="entry name" value="GI Alpha 1, domain 2-like"/>
    <property type="match status" value="1"/>
</dbReference>
<evidence type="ECO:0000256" key="7">
    <source>
        <dbReference type="PIRSR" id="PIRSR601019-2"/>
    </source>
</evidence>
<dbReference type="GO" id="GO:0005834">
    <property type="term" value="C:heterotrimeric G-protein complex"/>
    <property type="evidence" value="ECO:0007669"/>
    <property type="project" value="TreeGrafter"/>
</dbReference>
<dbReference type="GeneID" id="8858234"/>
<feature type="binding site" evidence="6">
    <location>
        <begin position="273"/>
        <end position="276"/>
    </location>
    <ligand>
        <name>GTP</name>
        <dbReference type="ChEBI" id="CHEBI:37565"/>
    </ligand>
</feature>
<keyword evidence="1 7" id="KW-0479">Metal-binding</keyword>
<dbReference type="KEGG" id="ngr:NAEGRDRAFT_56354"/>
<dbReference type="FunCoup" id="D2VXV0">
    <property type="interactions" value="107"/>
</dbReference>
<dbReference type="FunFam" id="3.40.50.300:FF:000692">
    <property type="entry name" value="Guanine nucleotide-binding protein subunit alpha"/>
    <property type="match status" value="1"/>
</dbReference>
<feature type="binding site" evidence="7">
    <location>
        <position position="45"/>
    </location>
    <ligand>
        <name>Mg(2+)</name>
        <dbReference type="ChEBI" id="CHEBI:18420"/>
    </ligand>
</feature>
<dbReference type="PANTHER" id="PTHR10218:SF302">
    <property type="entry name" value="GUANINE NUCLEOTIDE-BINDING PROTEIN ALPHA-5 SUBUNIT"/>
    <property type="match status" value="1"/>
</dbReference>
<dbReference type="AlphaFoldDB" id="D2VXV0"/>
<keyword evidence="3 7" id="KW-0460">Magnesium</keyword>
<dbReference type="InterPro" id="IPR027417">
    <property type="entry name" value="P-loop_NTPase"/>
</dbReference>